<dbReference type="CDD" id="cd19505">
    <property type="entry name" value="RecA-like_Ycf2"/>
    <property type="match status" value="1"/>
</dbReference>
<dbReference type="PANTHER" id="PTHR33078:SF92">
    <property type="entry name" value="PROTEIN YCF2"/>
    <property type="match status" value="1"/>
</dbReference>
<dbReference type="EMBL" id="HM222519">
    <property type="protein sequence ID" value="ADK89599.1"/>
    <property type="molecule type" value="Genomic_DNA"/>
</dbReference>
<dbReference type="SMART" id="SM00382">
    <property type="entry name" value="AAA"/>
    <property type="match status" value="1"/>
</dbReference>
<comment type="similarity">
    <text evidence="3">Belongs to the Ycf2 family.</text>
</comment>
<organism evidence="10">
    <name type="scientific">Ptilidium pulcherrimum</name>
    <name type="common">naugehyde liverwort</name>
    <dbReference type="NCBI Taxonomy" id="3143427"/>
    <lineage>
        <taxon>Eukaryota</taxon>
        <taxon>Viridiplantae</taxon>
        <taxon>Streptophyta</taxon>
        <taxon>Embryophyta</taxon>
        <taxon>Marchantiophyta</taxon>
        <taxon>Jungermanniopsida</taxon>
        <taxon>Jungermanniidae</taxon>
        <taxon>Ptilidiales</taxon>
        <taxon>Ptilidiaceae</taxon>
        <taxon>Ptilidium</taxon>
    </lineage>
</organism>
<evidence type="ECO:0000256" key="3">
    <source>
        <dbReference type="ARBA" id="ARBA00009361"/>
    </source>
</evidence>
<evidence type="ECO:0000256" key="7">
    <source>
        <dbReference type="ARBA" id="ARBA00022741"/>
    </source>
</evidence>
<evidence type="ECO:0000256" key="8">
    <source>
        <dbReference type="ARBA" id="ARBA00022840"/>
    </source>
</evidence>
<evidence type="ECO:0000256" key="5">
    <source>
        <dbReference type="ARBA" id="ARBA00022528"/>
    </source>
</evidence>
<proteinExistence type="inferred from homology"/>
<keyword evidence="7" id="KW-0547">Nucleotide-binding</keyword>
<dbReference type="GO" id="GO:0005524">
    <property type="term" value="F:ATP binding"/>
    <property type="evidence" value="ECO:0007669"/>
    <property type="project" value="UniProtKB-KW"/>
</dbReference>
<reference evidence="10" key="1">
    <citation type="journal article" date="2011" name="Plant Ecol Evol">
        <title>Evolutionary stasis in liverwort chloroplast structure: the genome of Ptilidium is colinear with Marchantia.</title>
        <authorList>
            <person name="Forrest L.L."/>
            <person name="Wickett N.J."/>
            <person name="Goffinet B."/>
        </authorList>
    </citation>
    <scope>NUCLEOTIDE SEQUENCE</scope>
</reference>
<dbReference type="Gene3D" id="1.10.8.60">
    <property type="match status" value="1"/>
</dbReference>
<evidence type="ECO:0000256" key="6">
    <source>
        <dbReference type="ARBA" id="ARBA00022640"/>
    </source>
</evidence>
<dbReference type="GO" id="GO:0009507">
    <property type="term" value="C:chloroplast"/>
    <property type="evidence" value="ECO:0007669"/>
    <property type="project" value="UniProtKB-SubCell"/>
</dbReference>
<dbReference type="GeneID" id="10446405"/>
<evidence type="ECO:0000313" key="10">
    <source>
        <dbReference type="EMBL" id="ADK89599.1"/>
    </source>
</evidence>
<dbReference type="SUPFAM" id="SSF52540">
    <property type="entry name" value="P-loop containing nucleoside triphosphate hydrolases"/>
    <property type="match status" value="1"/>
</dbReference>
<dbReference type="Gene3D" id="3.40.50.300">
    <property type="entry name" value="P-loop containing nucleotide triphosphate hydrolases"/>
    <property type="match status" value="1"/>
</dbReference>
<comment type="function">
    <text evidence="1">Probable ATPase of unknown function. Its presence in a non-photosynthetic plant (Epifagus virginiana) and experiments in tobacco indicate that it has an essential function which is probably not related to photosynthesis.</text>
</comment>
<keyword evidence="6 10" id="KW-0934">Plastid</keyword>
<dbReference type="RefSeq" id="YP_004376505.1">
    <property type="nucleotide sequence ID" value="NC_015402.1"/>
</dbReference>
<keyword evidence="8" id="KW-0067">ATP-binding</keyword>
<name>F5GUZ7_9MARC</name>
<protein>
    <recommendedName>
        <fullName evidence="4">Protein Ycf2</fullName>
    </recommendedName>
</protein>
<gene>
    <name evidence="10" type="primary">ycf2</name>
</gene>
<dbReference type="InterPro" id="IPR027417">
    <property type="entry name" value="P-loop_NTPase"/>
</dbReference>
<dbReference type="InterPro" id="IPR003593">
    <property type="entry name" value="AAA+_ATPase"/>
</dbReference>
<dbReference type="InterPro" id="IPR003959">
    <property type="entry name" value="ATPase_AAA_core"/>
</dbReference>
<evidence type="ECO:0000256" key="4">
    <source>
        <dbReference type="ARBA" id="ARBA00018950"/>
    </source>
</evidence>
<keyword evidence="5 10" id="KW-0150">Chloroplast</keyword>
<geneLocation type="chloroplast" evidence="10"/>
<evidence type="ECO:0000256" key="2">
    <source>
        <dbReference type="ARBA" id="ARBA00004229"/>
    </source>
</evidence>
<evidence type="ECO:0000259" key="9">
    <source>
        <dbReference type="SMART" id="SM00382"/>
    </source>
</evidence>
<feature type="domain" description="AAA+ ATPase" evidence="9">
    <location>
        <begin position="1020"/>
        <end position="1172"/>
    </location>
</feature>
<dbReference type="PANTHER" id="PTHR33078">
    <property type="entry name" value="PROTEIN YCF2-RELATED"/>
    <property type="match status" value="1"/>
</dbReference>
<accession>F5GUZ7</accession>
<evidence type="ECO:0000256" key="1">
    <source>
        <dbReference type="ARBA" id="ARBA00002329"/>
    </source>
</evidence>
<sequence length="1746" mass="210498">MDIYKKSFRSLNKKCLIKKMNNDIRFIDPNYVYTDEEVEKNITFIDFVNPDQFLNSNGYKYNFEWINKTLYVKDRPLVKPVFMYPTFSDQSFFSSTKKPDSLSKFSTNNNDEYIINNLFSQQKITNLQKSICYAFFEPLLMNELSKNTVPNEHLNKISRNIERIHYLKKNIESDDFGIISWKIYKSYSNFLLNYSLPFNLAYNMIGQNHFMNEKILYIKWNQLFLKILHLLLSIFFKFKNFFSFVNRIEFEKDLIEKHNELDILMSQLNKPNFYNLMRNHYYKYFNKLLNNLYFKEELSFDLEKIYKKNIKFVNTQYLGKRIVKKRFICSIQNIQYNKWIFQVYEWLYEMNNSKIFYFSKKMIPNHYHYFIKIKLPQILEISFRNSDSENINEVSNSLHIFANTRSINIVQNQLFKKYEKSLNKNFVKKFNKRDINNSIADSFITIVTNDISISKISSKNSPFNSIKNEELFPVPNYPLIFANYLLNYQSNYNERFLFHLRKTNIENNSIIYFAIFKIFKYNRFYPIIIELKFSFLQKKKYVRLTQLRLMNALLSKMLYKNSYKTKILPFPHFYKELSSPKNLYFSPSSDTAICSKQEINEIETIFCYKLLIKDLFIKTDSKKIIKDLIAHLNNTKMENYYNILRSKSLIGSRKRNSRTLESINKIFLYSRSKYFKLKDLKYKILRNTDKFYKYNQFEISSFFTRYSSLRNYNYNLWFFTLEWWEYHINIFIEKLRKKVLVIGYYFEYFINDNIEVTQKNLVSFLGKGKNLYNLNLKWNSRLFFDYEEETIFHFVWSDFQLINNCNSLHWVIFSLIVSISLFYQNYFSILIGSDSINLWNHFEIIKYLTDTSRAFYLTKLMHRNKTQLNKTENLVIYFFKNLKHYTKNIKFYLLTKKILNKWLISRKSLDLSRRKRNLLVQSLITHTRIKEYGFQLYPKQKLLNDGFDYQENNQQGLSYLKYLVRIFRKNLVNYPLHLADKWIFFASLQKIISSQTLRQAKKFNSKFQKIPIPFQFGLSCSKGILLIGPAETGRSYLIKNLAADSYVPLLGISINKLLYNKPDIITESWMNILIESLRRLNLILDLAKGMSPCIIWIRNIHQLDVNRSTQNIESDPTFLLGILLKHFQTYSIKNQTGNNIIMIGSTHAPKKVDPSLISPDRLDRIINIRLFSSYQRRNLFPILLNKNNLQLRKNLLYLNDFGSRTTGYNIRDLAALTNEISLISLTKNESFIYIDTIKLAFHRQVFGFTHKNNKPNFHQNLKILLYKIGRTITQNILIEGSVTNPLNIGNYLWKKNFYYLSKWYSEPYIDESIIKESTILIHVLSCLAGIAARDSWFLSEKDYHTSIPLDKLIENDLELAFGILENFSIEFPRLETCEIHKIDEQKTKDVLNNKFLSIMQNGIFAIANRSIRNNSQLVSQHKIVNNKSCEFKNIAWSPRFWRLSFSRSNFFDWMKRPNDLKFFHNFEFSKKHNLENKNHYGQLIGNKKEQLLYERILPRIKKRNVQELESQFEEILLEEQFEILGFFCSSTQYRMEYQLINKPRLFVGKRILWDPVGSFFQIRHFVFSRREFFVDEEMLRRLYVTYGVRRERERSLSSHRIKRFFICRGYNKDFINKLSVRWWNQLPIDQKQNIYTLKRIEKIGIRLKRPQIFTPVYLYQRWLIENIPEKFSRLELLTYRDRLFKINKLLLNDSFTYTTLLESYQYLFEFFLSNKILLNRMIEMLLRKKWLFKNEIGDIIHSMKKY</sequence>
<dbReference type="Pfam" id="PF00004">
    <property type="entry name" value="AAA"/>
    <property type="match status" value="1"/>
</dbReference>
<dbReference type="GO" id="GO:0016887">
    <property type="term" value="F:ATP hydrolysis activity"/>
    <property type="evidence" value="ECO:0007669"/>
    <property type="project" value="InterPro"/>
</dbReference>
<comment type="subcellular location">
    <subcellularLocation>
        <location evidence="2">Plastid</location>
        <location evidence="2">Chloroplast</location>
    </subcellularLocation>
</comment>